<dbReference type="PANTHER" id="PTHR46558:SF11">
    <property type="entry name" value="HTH-TYPE TRANSCRIPTIONAL REGULATOR XRE"/>
    <property type="match status" value="1"/>
</dbReference>
<evidence type="ECO:0000259" key="2">
    <source>
        <dbReference type="PROSITE" id="PS50943"/>
    </source>
</evidence>
<dbReference type="PANTHER" id="PTHR46558">
    <property type="entry name" value="TRACRIPTIONAL REGULATORY PROTEIN-RELATED-RELATED"/>
    <property type="match status" value="1"/>
</dbReference>
<gene>
    <name evidence="3" type="ORF">SAMN05660235_01037</name>
</gene>
<dbReference type="Proteomes" id="UP000243333">
    <property type="component" value="Unassembled WGS sequence"/>
</dbReference>
<dbReference type="InterPro" id="IPR010982">
    <property type="entry name" value="Lambda_DNA-bd_dom_sf"/>
</dbReference>
<proteinExistence type="predicted"/>
<feature type="domain" description="HTH cro/C1-type" evidence="2">
    <location>
        <begin position="11"/>
        <end position="65"/>
    </location>
</feature>
<dbReference type="GO" id="GO:0003677">
    <property type="term" value="F:DNA binding"/>
    <property type="evidence" value="ECO:0007669"/>
    <property type="project" value="UniProtKB-KW"/>
</dbReference>
<evidence type="ECO:0000313" key="3">
    <source>
        <dbReference type="EMBL" id="SDF28016.1"/>
    </source>
</evidence>
<sequence>MFLHEIFCVRLRQLRQKHNLTAEQFGRIFNVSKQTVSRWELGDRIPPLDVVVAIADYFDVSLDWLTGRTDNMP</sequence>
<dbReference type="OrthoDB" id="1766270at2"/>
<dbReference type="STRING" id="1123285.SAMN05660235_01037"/>
<protein>
    <submittedName>
        <fullName evidence="3">Helix-turn-helix</fullName>
    </submittedName>
</protein>
<reference evidence="4" key="1">
    <citation type="submission" date="2016-10" db="EMBL/GenBank/DDBJ databases">
        <authorList>
            <person name="Varghese N."/>
            <person name="Submissions S."/>
        </authorList>
    </citation>
    <scope>NUCLEOTIDE SEQUENCE [LARGE SCALE GENOMIC DNA]</scope>
    <source>
        <strain evidence="4">DSM 23256</strain>
    </source>
</reference>
<dbReference type="AlphaFoldDB" id="A0A1G7JSY4"/>
<dbReference type="SUPFAM" id="SSF47413">
    <property type="entry name" value="lambda repressor-like DNA-binding domains"/>
    <property type="match status" value="1"/>
</dbReference>
<dbReference type="EMBL" id="FNBU01000006">
    <property type="protein sequence ID" value="SDF28016.1"/>
    <property type="molecule type" value="Genomic_DNA"/>
</dbReference>
<keyword evidence="4" id="KW-1185">Reference proteome</keyword>
<keyword evidence="1" id="KW-0238">DNA-binding</keyword>
<dbReference type="SMART" id="SM00530">
    <property type="entry name" value="HTH_XRE"/>
    <property type="match status" value="1"/>
</dbReference>
<accession>A0A1G7JSY4</accession>
<organism evidence="3 4">
    <name type="scientific">Sporolituus thermophilus DSM 23256</name>
    <dbReference type="NCBI Taxonomy" id="1123285"/>
    <lineage>
        <taxon>Bacteria</taxon>
        <taxon>Bacillati</taxon>
        <taxon>Bacillota</taxon>
        <taxon>Negativicutes</taxon>
        <taxon>Selenomonadales</taxon>
        <taxon>Sporomusaceae</taxon>
        <taxon>Sporolituus</taxon>
    </lineage>
</organism>
<dbReference type="CDD" id="cd00093">
    <property type="entry name" value="HTH_XRE"/>
    <property type="match status" value="1"/>
</dbReference>
<dbReference type="InterPro" id="IPR001387">
    <property type="entry name" value="Cro/C1-type_HTH"/>
</dbReference>
<evidence type="ECO:0000256" key="1">
    <source>
        <dbReference type="ARBA" id="ARBA00023125"/>
    </source>
</evidence>
<dbReference type="PROSITE" id="PS50943">
    <property type="entry name" value="HTH_CROC1"/>
    <property type="match status" value="1"/>
</dbReference>
<evidence type="ECO:0000313" key="4">
    <source>
        <dbReference type="Proteomes" id="UP000243333"/>
    </source>
</evidence>
<dbReference type="Gene3D" id="1.10.260.40">
    <property type="entry name" value="lambda repressor-like DNA-binding domains"/>
    <property type="match status" value="1"/>
</dbReference>
<name>A0A1G7JSY4_9FIRM</name>
<dbReference type="Pfam" id="PF01381">
    <property type="entry name" value="HTH_3"/>
    <property type="match status" value="1"/>
</dbReference>
<dbReference type="RefSeq" id="WP_093688764.1">
    <property type="nucleotide sequence ID" value="NZ_FNBU01000006.1"/>
</dbReference>